<evidence type="ECO:0000259" key="5">
    <source>
        <dbReference type="PROSITE" id="PS50106"/>
    </source>
</evidence>
<evidence type="ECO:0000313" key="7">
    <source>
        <dbReference type="Proteomes" id="UP000076407"/>
    </source>
</evidence>
<feature type="region of interest" description="Disordered" evidence="4">
    <location>
        <begin position="1"/>
        <end position="37"/>
    </location>
</feature>
<feature type="compositionally biased region" description="Polar residues" evidence="4">
    <location>
        <begin position="56"/>
        <end position="66"/>
    </location>
</feature>
<keyword evidence="2" id="KW-0597">Phosphoprotein</keyword>
<feature type="compositionally biased region" description="Acidic residues" evidence="4">
    <location>
        <begin position="538"/>
        <end position="547"/>
    </location>
</feature>
<dbReference type="Proteomes" id="UP000076407">
    <property type="component" value="Unassembled WGS sequence"/>
</dbReference>
<dbReference type="SMART" id="SM00228">
    <property type="entry name" value="PDZ"/>
    <property type="match status" value="1"/>
</dbReference>
<organism evidence="6 7">
    <name type="scientific">Anopheles quadriannulatus</name>
    <name type="common">Mosquito</name>
    <dbReference type="NCBI Taxonomy" id="34691"/>
    <lineage>
        <taxon>Eukaryota</taxon>
        <taxon>Metazoa</taxon>
        <taxon>Ecdysozoa</taxon>
        <taxon>Arthropoda</taxon>
        <taxon>Hexapoda</taxon>
        <taxon>Insecta</taxon>
        <taxon>Pterygota</taxon>
        <taxon>Neoptera</taxon>
        <taxon>Endopterygota</taxon>
        <taxon>Diptera</taxon>
        <taxon>Nematocera</taxon>
        <taxon>Culicoidea</taxon>
        <taxon>Culicidae</taxon>
        <taxon>Anophelinae</taxon>
        <taxon>Anopheles</taxon>
    </lineage>
</organism>
<evidence type="ECO:0000256" key="2">
    <source>
        <dbReference type="ARBA" id="ARBA00022553"/>
    </source>
</evidence>
<keyword evidence="1" id="KW-0813">Transport</keyword>
<reference evidence="6" key="1">
    <citation type="submission" date="2020-05" db="UniProtKB">
        <authorList>
            <consortium name="EnsemblMetazoa"/>
        </authorList>
    </citation>
    <scope>IDENTIFICATION</scope>
    <source>
        <strain evidence="6">SANGQUA</strain>
    </source>
</reference>
<dbReference type="PANTHER" id="PTHR12345">
    <property type="entry name" value="SYNTENIN RELATED"/>
    <property type="match status" value="1"/>
</dbReference>
<evidence type="ECO:0000256" key="4">
    <source>
        <dbReference type="SAM" id="MobiDB-lite"/>
    </source>
</evidence>
<feature type="compositionally biased region" description="Polar residues" evidence="4">
    <location>
        <begin position="102"/>
        <end position="111"/>
    </location>
</feature>
<protein>
    <submittedName>
        <fullName evidence="6">PDZ domain-containing protein</fullName>
    </submittedName>
</protein>
<feature type="region of interest" description="Disordered" evidence="4">
    <location>
        <begin position="470"/>
        <end position="498"/>
    </location>
</feature>
<proteinExistence type="predicted"/>
<dbReference type="GO" id="GO:0005737">
    <property type="term" value="C:cytoplasm"/>
    <property type="evidence" value="ECO:0007669"/>
    <property type="project" value="TreeGrafter"/>
</dbReference>
<evidence type="ECO:0000313" key="6">
    <source>
        <dbReference type="EnsemblMetazoa" id="AQUA007999-PA"/>
    </source>
</evidence>
<keyword evidence="7" id="KW-1185">Reference proteome</keyword>
<dbReference type="InterPro" id="IPR051230">
    <property type="entry name" value="APP-Binding"/>
</dbReference>
<dbReference type="SUPFAM" id="SSF50729">
    <property type="entry name" value="PH domain-like"/>
    <property type="match status" value="1"/>
</dbReference>
<sequence length="748" mass="80327">MYCTSNDGSKQPLGEVKAPSAAHPTINQYHPHDPYGEREPAAELHFWDGADGRGAHQNTTPASTVLHSPEPAPTEHEPKMRFQQRHQIQVGRSPVGSGGHNGSSDSTTASSPVLMPHCHHGPSAGGAQHHQQQQQHVYGTQSILSDGEIVVFDDIEPNWPTGTGGTVNGSDLSMLMGGGGGGGGTTPNKETHTDSCTKIQTIIGGLTIAEYEGSPRRFGTIYSSSYADGGMIRPGGASFPRPGFPKRVEPSAAPYDQLDDGRPRQIELGKGPSETSFYNIKGSMVAGSEMSAFQTDTKYYDRPQAGSLEEDFTIPAGGTGRKPHSFALSPEMDYRSGCGTAEFGTTFRPVSYGRVQKPGGGNGTGEAKEILNEPCVEYEDMCNSMPILEDGLSSGHASDSEGNTVANSCDQGGDLMANGSLGMQSMRHQQDQQRQQHYHNAAPDGPNGAGISDCLANDIRDALNDIKSTLQNTKALPTGDERRDSADQGCRGEPFAHSYGDVSPVWVLRTRDGSPEQEHPSAAHLTDQRHGNPPPPPDLEEETDTDLETDRLLGHQQQQQSGGGEPSYYEHNNAADAGGVGKPKSPNSAMLAKLKRYQTAIRADSEIYVPSDITLENLPEIESKGRHKAREGLLDPAVLIEGVLFRARYLGSTQLVCEGQPTKSTRMMQAEEAVSRIKICSLLRGGIAERGGVRVGHRIIEINNQSVVAVPHEKIVNLLATSIGEILMKTMPTSMFRLLTGQENPIYI</sequence>
<dbReference type="Pfam" id="PF00595">
    <property type="entry name" value="PDZ"/>
    <property type="match status" value="1"/>
</dbReference>
<dbReference type="EnsemblMetazoa" id="AQUA007999-RA">
    <property type="protein sequence ID" value="AQUA007999-PA"/>
    <property type="gene ID" value="AQUA007999"/>
</dbReference>
<keyword evidence="3" id="KW-0677">Repeat</keyword>
<feature type="region of interest" description="Disordered" evidence="4">
    <location>
        <begin position="250"/>
        <end position="274"/>
    </location>
</feature>
<dbReference type="InterPro" id="IPR036034">
    <property type="entry name" value="PDZ_sf"/>
</dbReference>
<feature type="domain" description="PDZ" evidence="5">
    <location>
        <begin position="677"/>
        <end position="734"/>
    </location>
</feature>
<feature type="compositionally biased region" description="Polar residues" evidence="4">
    <location>
        <begin position="395"/>
        <end position="410"/>
    </location>
</feature>
<evidence type="ECO:0000256" key="1">
    <source>
        <dbReference type="ARBA" id="ARBA00022448"/>
    </source>
</evidence>
<feature type="region of interest" description="Disordered" evidence="4">
    <location>
        <begin position="390"/>
        <end position="453"/>
    </location>
</feature>
<feature type="compositionally biased region" description="Low complexity" evidence="4">
    <location>
        <begin position="423"/>
        <end position="435"/>
    </location>
</feature>
<name>A0A182XDU6_ANOQN</name>
<dbReference type="FunFam" id="2.30.42.10:FF:000007">
    <property type="entry name" value="Amyloid beta A4 protein-binding family A member"/>
    <property type="match status" value="1"/>
</dbReference>
<feature type="region of interest" description="Disordered" evidence="4">
    <location>
        <begin position="49"/>
        <end position="138"/>
    </location>
</feature>
<evidence type="ECO:0000256" key="3">
    <source>
        <dbReference type="ARBA" id="ARBA00022737"/>
    </source>
</evidence>
<dbReference type="GO" id="GO:0005886">
    <property type="term" value="C:plasma membrane"/>
    <property type="evidence" value="ECO:0007669"/>
    <property type="project" value="TreeGrafter"/>
</dbReference>
<feature type="compositionally biased region" description="Basic and acidic residues" evidence="4">
    <location>
        <begin position="512"/>
        <end position="530"/>
    </location>
</feature>
<dbReference type="GO" id="GO:0007268">
    <property type="term" value="P:chemical synaptic transmission"/>
    <property type="evidence" value="ECO:0007669"/>
    <property type="project" value="TreeGrafter"/>
</dbReference>
<feature type="region of interest" description="Disordered" evidence="4">
    <location>
        <begin position="512"/>
        <end position="586"/>
    </location>
</feature>
<dbReference type="SUPFAM" id="SSF50156">
    <property type="entry name" value="PDZ domain-like"/>
    <property type="match status" value="1"/>
</dbReference>
<accession>A0A182XDU6</accession>
<dbReference type="AlphaFoldDB" id="A0A182XDU6"/>
<dbReference type="PANTHER" id="PTHR12345:SF16">
    <property type="entry name" value="X11L, ISOFORM F-RELATED"/>
    <property type="match status" value="1"/>
</dbReference>
<dbReference type="STRING" id="34691.A0A182XDU6"/>
<dbReference type="Gene3D" id="2.30.42.10">
    <property type="match status" value="1"/>
</dbReference>
<dbReference type="PROSITE" id="PS50106">
    <property type="entry name" value="PDZ"/>
    <property type="match status" value="1"/>
</dbReference>
<dbReference type="GO" id="GO:0043197">
    <property type="term" value="C:dendritic spine"/>
    <property type="evidence" value="ECO:0007669"/>
    <property type="project" value="TreeGrafter"/>
</dbReference>
<dbReference type="InterPro" id="IPR001478">
    <property type="entry name" value="PDZ"/>
</dbReference>
<dbReference type="VEuPathDB" id="VectorBase:AQUA007999"/>